<dbReference type="Proteomes" id="UP001160334">
    <property type="component" value="Unassembled WGS sequence"/>
</dbReference>
<dbReference type="RefSeq" id="WP_280763280.1">
    <property type="nucleotide sequence ID" value="NZ_JARXVC010000017.1"/>
</dbReference>
<sequence>MSDTSTARVAFTAHTVTRTVEYTIDGAGPMTMGWGYQQFTPRRLVVTVERTADADWAMKAVVAHGPRLLKSGKDGQDMRERDLHTRVSGVDGLVYCLVPEAPDWVDDCVHHTMREAR</sequence>
<name>A0ABT6MI85_9NOCA</name>
<gene>
    <name evidence="1" type="ORF">M2280_005284</name>
</gene>
<reference evidence="1 2" key="1">
    <citation type="submission" date="2023-04" db="EMBL/GenBank/DDBJ databases">
        <title>Forest soil microbial communities from Buena Vista Peninsula, Colon Province, Panama.</title>
        <authorList>
            <person name="Bouskill N."/>
        </authorList>
    </citation>
    <scope>NUCLEOTIDE SEQUENCE [LARGE SCALE GENOMIC DNA]</scope>
    <source>
        <strain evidence="1 2">CFH S0262</strain>
    </source>
</reference>
<comment type="caution">
    <text evidence="1">The sequence shown here is derived from an EMBL/GenBank/DDBJ whole genome shotgun (WGS) entry which is preliminary data.</text>
</comment>
<evidence type="ECO:0000313" key="2">
    <source>
        <dbReference type="Proteomes" id="UP001160334"/>
    </source>
</evidence>
<keyword evidence="2" id="KW-1185">Reference proteome</keyword>
<dbReference type="EMBL" id="JARXVC010000017">
    <property type="protein sequence ID" value="MDH6284033.1"/>
    <property type="molecule type" value="Genomic_DNA"/>
</dbReference>
<accession>A0ABT6MI85</accession>
<organism evidence="1 2">
    <name type="scientific">Prescottella agglutinans</name>
    <dbReference type="NCBI Taxonomy" id="1644129"/>
    <lineage>
        <taxon>Bacteria</taxon>
        <taxon>Bacillati</taxon>
        <taxon>Actinomycetota</taxon>
        <taxon>Actinomycetes</taxon>
        <taxon>Mycobacteriales</taxon>
        <taxon>Nocardiaceae</taxon>
        <taxon>Prescottella</taxon>
    </lineage>
</organism>
<protein>
    <submittedName>
        <fullName evidence="1">Uncharacterized protein</fullName>
    </submittedName>
</protein>
<proteinExistence type="predicted"/>
<evidence type="ECO:0000313" key="1">
    <source>
        <dbReference type="EMBL" id="MDH6284033.1"/>
    </source>
</evidence>